<organism evidence="1 2">
    <name type="scientific">Rhizobium aethiopicum</name>
    <dbReference type="NCBI Taxonomy" id="1138170"/>
    <lineage>
        <taxon>Bacteria</taxon>
        <taxon>Pseudomonadati</taxon>
        <taxon>Pseudomonadota</taxon>
        <taxon>Alphaproteobacteria</taxon>
        <taxon>Hyphomicrobiales</taxon>
        <taxon>Rhizobiaceae</taxon>
        <taxon>Rhizobium/Agrobacterium group</taxon>
        <taxon>Rhizobium</taxon>
    </lineage>
</organism>
<reference evidence="1 2" key="1">
    <citation type="submission" date="2016-08" db="EMBL/GenBank/DDBJ databases">
        <authorList>
            <person name="Seilhamer J.J."/>
        </authorList>
    </citation>
    <scope>NUCLEOTIDE SEQUENCE [LARGE SCALE GENOMIC DNA]</scope>
    <source>
        <strain evidence="1 2">HBR26</strain>
    </source>
</reference>
<sequence>MSDIAHSIDEVIKLGFADLLRAHGFRKSGRTWHKADGENWLIANVQASSSNFGDRGRFTINLGAYMTSVAVLSGQHAIDGKPKEYDSTVRERLGNLAYGQDHWWIIEPGANLSAISADLVEKMQSVGLPWLDAHRDLSNVAAALRDSPSLQSFSAAWLAGDKAEATRRLEAAIASRPAAKERFTAWAVKNGIAL</sequence>
<accession>A0A1C3Y2R7</accession>
<dbReference type="RefSeq" id="WP_092750609.1">
    <property type="nucleotide sequence ID" value="NZ_FMAJ01000005.1"/>
</dbReference>
<evidence type="ECO:0000313" key="2">
    <source>
        <dbReference type="Proteomes" id="UP000198723"/>
    </source>
</evidence>
<gene>
    <name evidence="1" type="ORF">GA0061105_105252</name>
</gene>
<protein>
    <recommendedName>
        <fullName evidence="3">DUF4304 domain-containing protein</fullName>
    </recommendedName>
</protein>
<dbReference type="STRING" id="1138170.GA0061105_105252"/>
<dbReference type="AlphaFoldDB" id="A0A1C3Y2R7"/>
<proteinExistence type="predicted"/>
<evidence type="ECO:0000313" key="1">
    <source>
        <dbReference type="EMBL" id="SCB58783.1"/>
    </source>
</evidence>
<name>A0A1C3Y2R7_9HYPH</name>
<dbReference type="Proteomes" id="UP000198723">
    <property type="component" value="Unassembled WGS sequence"/>
</dbReference>
<dbReference type="InterPro" id="IPR025412">
    <property type="entry name" value="DUF4304"/>
</dbReference>
<dbReference type="EMBL" id="FMAJ01000005">
    <property type="protein sequence ID" value="SCB58783.1"/>
    <property type="molecule type" value="Genomic_DNA"/>
</dbReference>
<dbReference type="Pfam" id="PF14137">
    <property type="entry name" value="DUF4304"/>
    <property type="match status" value="1"/>
</dbReference>
<evidence type="ECO:0008006" key="3">
    <source>
        <dbReference type="Google" id="ProtNLM"/>
    </source>
</evidence>